<evidence type="ECO:0000313" key="2">
    <source>
        <dbReference type="Proteomes" id="UP001056716"/>
    </source>
</evidence>
<protein>
    <submittedName>
        <fullName evidence="1">Uncharacterized protein</fullName>
    </submittedName>
</protein>
<proteinExistence type="predicted"/>
<sequence>MSFIVGMLLVLAMVIQKAMHRIHWIKGSLTMVMTGSITQLMLDMGELFSNPTTEKITDLSTVIFNLADYV</sequence>
<dbReference type="AlphaFoldDB" id="A0AAE9LST0"/>
<dbReference type="Proteomes" id="UP001056716">
    <property type="component" value="Chromosome"/>
</dbReference>
<reference evidence="1" key="1">
    <citation type="submission" date="2022-06" db="EMBL/GenBank/DDBJ databases">
        <title>Isolation, identification and characterization of iprodione-degrading strains in Lhasa, Tibet.</title>
        <authorList>
            <person name="Pan H."/>
        </authorList>
    </citation>
    <scope>NUCLEOTIDE SEQUENCE</scope>
    <source>
        <strain evidence="1">Y-23</strain>
    </source>
</reference>
<gene>
    <name evidence="1" type="ORF">M5E07_04285</name>
</gene>
<dbReference type="KEGG" id="atz:M5E07_04285"/>
<dbReference type="EMBL" id="CP098732">
    <property type="protein sequence ID" value="USE84048.1"/>
    <property type="molecule type" value="Genomic_DNA"/>
</dbReference>
<dbReference type="RefSeq" id="WP_252222302.1">
    <property type="nucleotide sequence ID" value="NZ_CP098732.1"/>
</dbReference>
<organism evidence="1 2">
    <name type="scientific">Acinetobacter tibetensis</name>
    <dbReference type="NCBI Taxonomy" id="2943497"/>
    <lineage>
        <taxon>Bacteria</taxon>
        <taxon>Pseudomonadati</taxon>
        <taxon>Pseudomonadota</taxon>
        <taxon>Gammaproteobacteria</taxon>
        <taxon>Moraxellales</taxon>
        <taxon>Moraxellaceae</taxon>
        <taxon>Acinetobacter</taxon>
    </lineage>
</organism>
<keyword evidence="2" id="KW-1185">Reference proteome</keyword>
<name>A0AAE9LST0_9GAMM</name>
<evidence type="ECO:0000313" key="1">
    <source>
        <dbReference type="EMBL" id="USE84048.1"/>
    </source>
</evidence>
<accession>A0AAE9LST0</accession>